<comment type="caution">
    <text evidence="2">The sequence shown here is derived from an EMBL/GenBank/DDBJ whole genome shotgun (WGS) entry which is preliminary data.</text>
</comment>
<dbReference type="Proteomes" id="UP000663856">
    <property type="component" value="Unassembled WGS sequence"/>
</dbReference>
<feature type="region of interest" description="Disordered" evidence="1">
    <location>
        <begin position="1"/>
        <end position="84"/>
    </location>
</feature>
<dbReference type="EMBL" id="CAJOBG010006427">
    <property type="protein sequence ID" value="CAF4186633.1"/>
    <property type="molecule type" value="Genomic_DNA"/>
</dbReference>
<reference evidence="2" key="1">
    <citation type="submission" date="2021-02" db="EMBL/GenBank/DDBJ databases">
        <authorList>
            <person name="Nowell W R."/>
        </authorList>
    </citation>
    <scope>NUCLEOTIDE SEQUENCE</scope>
</reference>
<feature type="compositionally biased region" description="Polar residues" evidence="1">
    <location>
        <begin position="1"/>
        <end position="32"/>
    </location>
</feature>
<sequence>MASSNTPSNPPKTKQQQNTQNVANQLQANIEQKTAEAIAANEKTPTASEKNDKKNRSVVSPPKRQGRSNRRPPSSGDGFSQSRCLMFFPTSGRMGFEKVSIR</sequence>
<evidence type="ECO:0000313" key="4">
    <source>
        <dbReference type="Proteomes" id="UP000663856"/>
    </source>
</evidence>
<gene>
    <name evidence="3" type="ORF">OVN521_LOCUS25592</name>
    <name evidence="2" type="ORF">WKI299_LOCUS23040</name>
</gene>
<name>A0A816V1T7_9BILA</name>
<dbReference type="EMBL" id="CAJNRF010009929">
    <property type="protein sequence ID" value="CAF2115130.1"/>
    <property type="molecule type" value="Genomic_DNA"/>
</dbReference>
<organism evidence="2 4">
    <name type="scientific">Rotaria magnacalcarata</name>
    <dbReference type="NCBI Taxonomy" id="392030"/>
    <lineage>
        <taxon>Eukaryota</taxon>
        <taxon>Metazoa</taxon>
        <taxon>Spiralia</taxon>
        <taxon>Gnathifera</taxon>
        <taxon>Rotifera</taxon>
        <taxon>Eurotatoria</taxon>
        <taxon>Bdelloidea</taxon>
        <taxon>Philodinida</taxon>
        <taxon>Philodinidae</taxon>
        <taxon>Rotaria</taxon>
    </lineage>
</organism>
<protein>
    <submittedName>
        <fullName evidence="2">Uncharacterized protein</fullName>
    </submittedName>
</protein>
<evidence type="ECO:0000313" key="5">
    <source>
        <dbReference type="Proteomes" id="UP000663866"/>
    </source>
</evidence>
<evidence type="ECO:0000313" key="2">
    <source>
        <dbReference type="EMBL" id="CAF2115130.1"/>
    </source>
</evidence>
<evidence type="ECO:0000313" key="3">
    <source>
        <dbReference type="EMBL" id="CAF4186633.1"/>
    </source>
</evidence>
<proteinExistence type="predicted"/>
<keyword evidence="5" id="KW-1185">Reference proteome</keyword>
<evidence type="ECO:0000256" key="1">
    <source>
        <dbReference type="SAM" id="MobiDB-lite"/>
    </source>
</evidence>
<accession>A0A816V1T7</accession>
<dbReference type="AlphaFoldDB" id="A0A816V1T7"/>
<dbReference type="Proteomes" id="UP000663866">
    <property type="component" value="Unassembled WGS sequence"/>
</dbReference>